<dbReference type="GO" id="GO:1900271">
    <property type="term" value="P:regulation of long-term synaptic potentiation"/>
    <property type="evidence" value="ECO:0007669"/>
    <property type="project" value="TreeGrafter"/>
</dbReference>
<reference evidence="3" key="2">
    <citation type="journal article" date="2022" name="Res Sq">
        <title>Comparative Genomics Reveals Insights into the Divergent Evolution of Astigmatic Mites and Household Pest Adaptations.</title>
        <authorList>
            <person name="Xiong Q."/>
            <person name="Wan A.T.-Y."/>
            <person name="Liu X.-Y."/>
            <person name="Fung C.S.-H."/>
            <person name="Xiao X."/>
            <person name="Malainual N."/>
            <person name="Hou J."/>
            <person name="Wang L."/>
            <person name="Wang M."/>
            <person name="Yang K."/>
            <person name="Cui Y."/>
            <person name="Leung E."/>
            <person name="Nong W."/>
            <person name="Shin S.-K."/>
            <person name="Au S."/>
            <person name="Jeong K.Y."/>
            <person name="Chew F.T."/>
            <person name="Hui J."/>
            <person name="Leung T.F."/>
            <person name="Tungtrongchitr A."/>
            <person name="Zhong N."/>
            <person name="Liu Z."/>
            <person name="Tsui S."/>
        </authorList>
    </citation>
    <scope>NUCLEOTIDE SEQUENCE</scope>
    <source>
        <strain evidence="3">Derf</strain>
        <tissue evidence="3">Whole organism</tissue>
    </source>
</reference>
<proteinExistence type="predicted"/>
<keyword evidence="1" id="KW-0106">Calcium</keyword>
<dbReference type="CDD" id="cd16179">
    <property type="entry name" value="EFh_HEF_CBN"/>
    <property type="match status" value="1"/>
</dbReference>
<dbReference type="GO" id="GO:0099509">
    <property type="term" value="P:regulation of presynaptic cytosolic calcium ion concentration"/>
    <property type="evidence" value="ECO:0007669"/>
    <property type="project" value="TreeGrafter"/>
</dbReference>
<organism evidence="3 4">
    <name type="scientific">Dermatophagoides farinae</name>
    <name type="common">American house dust mite</name>
    <dbReference type="NCBI Taxonomy" id="6954"/>
    <lineage>
        <taxon>Eukaryota</taxon>
        <taxon>Metazoa</taxon>
        <taxon>Ecdysozoa</taxon>
        <taxon>Arthropoda</taxon>
        <taxon>Chelicerata</taxon>
        <taxon>Arachnida</taxon>
        <taxon>Acari</taxon>
        <taxon>Acariformes</taxon>
        <taxon>Sarcoptiformes</taxon>
        <taxon>Astigmata</taxon>
        <taxon>Psoroptidia</taxon>
        <taxon>Analgoidea</taxon>
        <taxon>Pyroglyphidae</taxon>
        <taxon>Dermatophagoidinae</taxon>
        <taxon>Dermatophagoides</taxon>
    </lineage>
</organism>
<dbReference type="InterPro" id="IPR011992">
    <property type="entry name" value="EF-hand-dom_pair"/>
</dbReference>
<feature type="domain" description="EF-hand" evidence="2">
    <location>
        <begin position="257"/>
        <end position="292"/>
    </location>
</feature>
<dbReference type="GO" id="GO:0005509">
    <property type="term" value="F:calcium ion binding"/>
    <property type="evidence" value="ECO:0007669"/>
    <property type="project" value="InterPro"/>
</dbReference>
<evidence type="ECO:0000313" key="3">
    <source>
        <dbReference type="EMBL" id="KAH9522755.1"/>
    </source>
</evidence>
<dbReference type="Pfam" id="PF13405">
    <property type="entry name" value="EF-hand_6"/>
    <property type="match status" value="1"/>
</dbReference>
<protein>
    <submittedName>
        <fullName evidence="3">Calcium ion binding</fullName>
    </submittedName>
</protein>
<accession>A0A922I7A8</accession>
<dbReference type="PROSITE" id="PS00018">
    <property type="entry name" value="EF_HAND_1"/>
    <property type="match status" value="5"/>
</dbReference>
<dbReference type="InterPro" id="IPR035799">
    <property type="entry name" value="EFh_CBN"/>
</dbReference>
<comment type="caution">
    <text evidence="3">The sequence shown here is derived from an EMBL/GenBank/DDBJ whole genome shotgun (WGS) entry which is preliminary data.</text>
</comment>
<dbReference type="FunFam" id="1.10.238.10:FF:000262">
    <property type="entry name" value="calbindin-32 isoform X2"/>
    <property type="match status" value="1"/>
</dbReference>
<keyword evidence="4" id="KW-1185">Reference proteome</keyword>
<dbReference type="Pfam" id="PF13499">
    <property type="entry name" value="EF-hand_7"/>
    <property type="match status" value="1"/>
</dbReference>
<reference evidence="3" key="1">
    <citation type="submission" date="2013-05" db="EMBL/GenBank/DDBJ databases">
        <authorList>
            <person name="Yim A.K.Y."/>
            <person name="Chan T.F."/>
            <person name="Ji K.M."/>
            <person name="Liu X.Y."/>
            <person name="Zhou J.W."/>
            <person name="Li R.Q."/>
            <person name="Yang K.Y."/>
            <person name="Li J."/>
            <person name="Li M."/>
            <person name="Law P.T.W."/>
            <person name="Wu Y.L."/>
            <person name="Cai Z.L."/>
            <person name="Qin H."/>
            <person name="Bao Y."/>
            <person name="Leung R.K.K."/>
            <person name="Ng P.K.S."/>
            <person name="Zou J."/>
            <person name="Zhong X.J."/>
            <person name="Ran P.X."/>
            <person name="Zhong N.S."/>
            <person name="Liu Z.G."/>
            <person name="Tsui S.K.W."/>
        </authorList>
    </citation>
    <scope>NUCLEOTIDE SEQUENCE</scope>
    <source>
        <strain evidence="3">Derf</strain>
        <tissue evidence="3">Whole organism</tissue>
    </source>
</reference>
<feature type="domain" description="EF-hand" evidence="2">
    <location>
        <begin position="215"/>
        <end position="250"/>
    </location>
</feature>
<dbReference type="InterPro" id="IPR018247">
    <property type="entry name" value="EF_Hand_1_Ca_BS"/>
</dbReference>
<dbReference type="AlphaFoldDB" id="A0A922I7A8"/>
<dbReference type="PROSITE" id="PS50222">
    <property type="entry name" value="EF_HAND_2"/>
    <property type="match status" value="5"/>
</dbReference>
<evidence type="ECO:0000313" key="4">
    <source>
        <dbReference type="Proteomes" id="UP000790347"/>
    </source>
</evidence>
<dbReference type="PANTHER" id="PTHR19972">
    <property type="entry name" value="CALBINDIN"/>
    <property type="match status" value="1"/>
</dbReference>
<dbReference type="GO" id="GO:0030425">
    <property type="term" value="C:dendrite"/>
    <property type="evidence" value="ECO:0007669"/>
    <property type="project" value="TreeGrafter"/>
</dbReference>
<dbReference type="InterPro" id="IPR051001">
    <property type="entry name" value="Calbindin_Ca-bind"/>
</dbReference>
<evidence type="ECO:0000256" key="1">
    <source>
        <dbReference type="ARBA" id="ARBA00022837"/>
    </source>
</evidence>
<dbReference type="Proteomes" id="UP000790347">
    <property type="component" value="Unassembled WGS sequence"/>
</dbReference>
<feature type="domain" description="EF-hand" evidence="2">
    <location>
        <begin position="348"/>
        <end position="383"/>
    </location>
</feature>
<dbReference type="SMART" id="SM00054">
    <property type="entry name" value="EFh"/>
    <property type="match status" value="5"/>
</dbReference>
<dbReference type="SUPFAM" id="SSF47473">
    <property type="entry name" value="EF-hand"/>
    <property type="match status" value="2"/>
</dbReference>
<dbReference type="GO" id="GO:0043195">
    <property type="term" value="C:terminal bouton"/>
    <property type="evidence" value="ECO:0007669"/>
    <property type="project" value="TreeGrafter"/>
</dbReference>
<dbReference type="PANTHER" id="PTHR19972:SF10">
    <property type="entry name" value="CALBINDIN-32"/>
    <property type="match status" value="1"/>
</dbReference>
<dbReference type="EMBL" id="ASGP02000002">
    <property type="protein sequence ID" value="KAH9522755.1"/>
    <property type="molecule type" value="Genomic_DNA"/>
</dbReference>
<name>A0A922I7A8_DERFA</name>
<evidence type="ECO:0000259" key="2">
    <source>
        <dbReference type="PROSITE" id="PS50222"/>
    </source>
</evidence>
<dbReference type="Gene3D" id="1.10.238.10">
    <property type="entry name" value="EF-hand"/>
    <property type="match status" value="3"/>
</dbReference>
<dbReference type="Pfam" id="PF13202">
    <property type="entry name" value="EF-hand_5"/>
    <property type="match status" value="2"/>
</dbReference>
<gene>
    <name evidence="3" type="primary">CALB1</name>
    <name evidence="3" type="ORF">DERF_006316</name>
</gene>
<dbReference type="InterPro" id="IPR002048">
    <property type="entry name" value="EF_hand_dom"/>
</dbReference>
<dbReference type="GO" id="GO:0005829">
    <property type="term" value="C:cytosol"/>
    <property type="evidence" value="ECO:0007669"/>
    <property type="project" value="TreeGrafter"/>
</dbReference>
<feature type="domain" description="EF-hand" evidence="2">
    <location>
        <begin position="168"/>
        <end position="204"/>
    </location>
</feature>
<feature type="domain" description="EF-hand" evidence="2">
    <location>
        <begin position="304"/>
        <end position="339"/>
    </location>
</feature>
<dbReference type="GO" id="GO:0005634">
    <property type="term" value="C:nucleus"/>
    <property type="evidence" value="ECO:0007669"/>
    <property type="project" value="TreeGrafter"/>
</dbReference>
<sequence>MVCATVFPIVFKFILPPPPLLPPFTNPANSCDVLLPPPPPPLKPLLISLPLLAVVINLSSSLKLTVIVAFSVIESSLIVAISVITSLDKVATSTTVQSIIVTVHNDKMINNNANIIIIIILDSQQKLINSLCSSGNGYIEGRELDNFLREFVSSVNTTDVGAELVTDSMFAELKECFMESFDANKDGKIDIRELAQLLPLDESFLLLFRFDNPLESSVEFMKIWREYDTDGSGFIEADELKANLLREAKREQIDEDKLIEYTDTLLQIFDANKDGKLQLSEMAKLLPVKENFLCRSSFKGATKLTKDDIERVFALYDRDENGTIENEELKGFLKDLLELVKKDYDAQDLAEFQKAILHGCDYNKDGKINKKELTMILLALSKHSPDG</sequence>